<evidence type="ECO:0000313" key="3">
    <source>
        <dbReference type="EMBL" id="KAK7246962.1"/>
    </source>
</evidence>
<evidence type="ECO:0000313" key="4">
    <source>
        <dbReference type="Proteomes" id="UP001372338"/>
    </source>
</evidence>
<name>A0AAN9HT39_CROPI</name>
<feature type="transmembrane region" description="Helical" evidence="2">
    <location>
        <begin position="82"/>
        <end position="107"/>
    </location>
</feature>
<evidence type="ECO:0000256" key="2">
    <source>
        <dbReference type="SAM" id="Phobius"/>
    </source>
</evidence>
<organism evidence="3 4">
    <name type="scientific">Crotalaria pallida</name>
    <name type="common">Smooth rattlebox</name>
    <name type="synonym">Crotalaria striata</name>
    <dbReference type="NCBI Taxonomy" id="3830"/>
    <lineage>
        <taxon>Eukaryota</taxon>
        <taxon>Viridiplantae</taxon>
        <taxon>Streptophyta</taxon>
        <taxon>Embryophyta</taxon>
        <taxon>Tracheophyta</taxon>
        <taxon>Spermatophyta</taxon>
        <taxon>Magnoliopsida</taxon>
        <taxon>eudicotyledons</taxon>
        <taxon>Gunneridae</taxon>
        <taxon>Pentapetalae</taxon>
        <taxon>rosids</taxon>
        <taxon>fabids</taxon>
        <taxon>Fabales</taxon>
        <taxon>Fabaceae</taxon>
        <taxon>Papilionoideae</taxon>
        <taxon>50 kb inversion clade</taxon>
        <taxon>genistoids sensu lato</taxon>
        <taxon>core genistoids</taxon>
        <taxon>Crotalarieae</taxon>
        <taxon>Crotalaria</taxon>
    </lineage>
</organism>
<sequence>MSDLQIQTEQPPSAQVPLLTSISNQNNNQQQQNHEIVSNTNNNNHNSNHDTETKTETETELDQTLARVETFLTLLGFNQRSIFTFLLSWTVFAAVGVALPLVALRFTKCDSSLHCEMFEIKSFEIDIVAFQAILAAVSLLCLSHNLRKYGLRRFLFVDRHSGNLAYFHNDYVKQIKVGSD</sequence>
<proteinExistence type="predicted"/>
<keyword evidence="2" id="KW-0812">Transmembrane</keyword>
<dbReference type="Proteomes" id="UP001372338">
    <property type="component" value="Unassembled WGS sequence"/>
</dbReference>
<dbReference type="AlphaFoldDB" id="A0AAN9HT39"/>
<dbReference type="PANTHER" id="PTHR31963">
    <property type="entry name" value="RAS GUANINE NUCLEOTIDE EXCHANGE FACTOR K"/>
    <property type="match status" value="1"/>
</dbReference>
<feature type="compositionally biased region" description="Basic and acidic residues" evidence="1">
    <location>
        <begin position="47"/>
        <end position="57"/>
    </location>
</feature>
<keyword evidence="2" id="KW-1133">Transmembrane helix</keyword>
<evidence type="ECO:0000256" key="1">
    <source>
        <dbReference type="SAM" id="MobiDB-lite"/>
    </source>
</evidence>
<accession>A0AAN9HT39</accession>
<comment type="caution">
    <text evidence="3">The sequence shown here is derived from an EMBL/GenBank/DDBJ whole genome shotgun (WGS) entry which is preliminary data.</text>
</comment>
<keyword evidence="4" id="KW-1185">Reference proteome</keyword>
<dbReference type="PANTHER" id="PTHR31963:SF2">
    <property type="entry name" value="ZINC FINGER CONSTANS-LIKE PROTEIN (DUF3537)"/>
    <property type="match status" value="1"/>
</dbReference>
<reference evidence="3 4" key="1">
    <citation type="submission" date="2024-01" db="EMBL/GenBank/DDBJ databases">
        <title>The genomes of 5 underutilized Papilionoideae crops provide insights into root nodulation and disease resistanc.</title>
        <authorList>
            <person name="Yuan L."/>
        </authorList>
    </citation>
    <scope>NUCLEOTIDE SEQUENCE [LARGE SCALE GENOMIC DNA]</scope>
    <source>
        <strain evidence="3">ZHUSHIDOU_FW_LH</strain>
        <tissue evidence="3">Leaf</tissue>
    </source>
</reference>
<protein>
    <submittedName>
        <fullName evidence="3">Uncharacterized protein</fullName>
    </submittedName>
</protein>
<feature type="transmembrane region" description="Helical" evidence="2">
    <location>
        <begin position="127"/>
        <end position="146"/>
    </location>
</feature>
<feature type="region of interest" description="Disordered" evidence="1">
    <location>
        <begin position="27"/>
        <end position="60"/>
    </location>
</feature>
<dbReference type="EMBL" id="JAYWIO010000008">
    <property type="protein sequence ID" value="KAK7246962.1"/>
    <property type="molecule type" value="Genomic_DNA"/>
</dbReference>
<gene>
    <name evidence="3" type="ORF">RIF29_41835</name>
</gene>
<dbReference type="InterPro" id="IPR021924">
    <property type="entry name" value="DUF3537"/>
</dbReference>
<dbReference type="Pfam" id="PF12056">
    <property type="entry name" value="DUF3537"/>
    <property type="match status" value="1"/>
</dbReference>
<keyword evidence="2" id="KW-0472">Membrane</keyword>
<feature type="compositionally biased region" description="Low complexity" evidence="1">
    <location>
        <begin position="27"/>
        <end position="46"/>
    </location>
</feature>